<name>A0ABT1JQ02_ACTCY</name>
<dbReference type="EMBL" id="AUBJ02000001">
    <property type="protein sequence ID" value="MCP2334610.1"/>
    <property type="molecule type" value="Genomic_DNA"/>
</dbReference>
<sequence>MQPFGVERAPRGEEHQFDARVGLHGGFTPEQRGVRVVHLTSSGRRWQLGQFGPEVGPVGGPPGSWCQAVEHGPGPVSGPGIGGLPGEQHEVRELDLRGDDLGDGAFVVGAADPAVLDQLAVAGGVGEPAALVDDGDDPEQVDEVEDGAVLDDDVAQGPAHRLGFQGRVEVQHDPGDGVVEREPPDEGEQVLAQGAGDTAVGELQHAGLVVGSHPEAPPHHSLRDEGEVVVDHGGGPVDEFGGLPLHLLGGVASQDKQGRTGGAGHVNSSSRQHGPGTSRPRREAS</sequence>
<feature type="compositionally biased region" description="Basic and acidic residues" evidence="1">
    <location>
        <begin position="216"/>
        <end position="230"/>
    </location>
</feature>
<keyword evidence="3" id="KW-1185">Reference proteome</keyword>
<proteinExistence type="predicted"/>
<evidence type="ECO:0000313" key="2">
    <source>
        <dbReference type="EMBL" id="MCP2334610.1"/>
    </source>
</evidence>
<gene>
    <name evidence="2" type="ORF">G443_004880</name>
</gene>
<evidence type="ECO:0000313" key="3">
    <source>
        <dbReference type="Proteomes" id="UP000791080"/>
    </source>
</evidence>
<protein>
    <submittedName>
        <fullName evidence="2">Uncharacterized protein</fullName>
    </submittedName>
</protein>
<accession>A0ABT1JQ02</accession>
<feature type="region of interest" description="Disordered" evidence="1">
    <location>
        <begin position="210"/>
        <end position="285"/>
    </location>
</feature>
<organism evidence="2 3">
    <name type="scientific">Actinoalloteichus caeruleus DSM 43889</name>
    <dbReference type="NCBI Taxonomy" id="1120930"/>
    <lineage>
        <taxon>Bacteria</taxon>
        <taxon>Bacillati</taxon>
        <taxon>Actinomycetota</taxon>
        <taxon>Actinomycetes</taxon>
        <taxon>Pseudonocardiales</taxon>
        <taxon>Pseudonocardiaceae</taxon>
        <taxon>Actinoalloteichus</taxon>
        <taxon>Actinoalloteichus cyanogriseus</taxon>
    </lineage>
</organism>
<evidence type="ECO:0000256" key="1">
    <source>
        <dbReference type="SAM" id="MobiDB-lite"/>
    </source>
</evidence>
<dbReference type="Proteomes" id="UP000791080">
    <property type="component" value="Unassembled WGS sequence"/>
</dbReference>
<reference evidence="2 3" key="2">
    <citation type="submission" date="2022-06" db="EMBL/GenBank/DDBJ databases">
        <title>Genomic Encyclopedia of Type Strains, Phase I: the one thousand microbial genomes (KMG-I) project.</title>
        <authorList>
            <person name="Kyrpides N."/>
        </authorList>
    </citation>
    <scope>NUCLEOTIDE SEQUENCE [LARGE SCALE GENOMIC DNA]</scope>
    <source>
        <strain evidence="2 3">DSM 43889</strain>
    </source>
</reference>
<reference evidence="2 3" key="1">
    <citation type="submission" date="2013-07" db="EMBL/GenBank/DDBJ databases">
        <authorList>
            <consortium name="DOE Joint Genome Institute"/>
            <person name="Reeve W."/>
            <person name="Huntemann M."/>
            <person name="Han J."/>
            <person name="Chen A."/>
            <person name="Kyrpides N."/>
            <person name="Mavromatis K."/>
            <person name="Markowitz V."/>
            <person name="Palaniappan K."/>
            <person name="Ivanova N."/>
            <person name="Schaumberg A."/>
            <person name="Pati A."/>
            <person name="Liolios K."/>
            <person name="Nordberg H.P."/>
            <person name="Cantor M.N."/>
            <person name="Hua S.X."/>
            <person name="Woyke T."/>
        </authorList>
    </citation>
    <scope>NUCLEOTIDE SEQUENCE [LARGE SCALE GENOMIC DNA]</scope>
    <source>
        <strain evidence="2 3">DSM 43889</strain>
    </source>
</reference>
<feature type="compositionally biased region" description="Basic and acidic residues" evidence="1">
    <location>
        <begin position="8"/>
        <end position="18"/>
    </location>
</feature>
<comment type="caution">
    <text evidence="2">The sequence shown here is derived from an EMBL/GenBank/DDBJ whole genome shotgun (WGS) entry which is preliminary data.</text>
</comment>
<feature type="region of interest" description="Disordered" evidence="1">
    <location>
        <begin position="1"/>
        <end position="25"/>
    </location>
</feature>